<feature type="transmembrane region" description="Helical" evidence="1">
    <location>
        <begin position="125"/>
        <end position="143"/>
    </location>
</feature>
<evidence type="ECO:0000313" key="3">
    <source>
        <dbReference type="EMBL" id="PCI78944.1"/>
    </source>
</evidence>
<dbReference type="InterPro" id="IPR006860">
    <property type="entry name" value="FecR"/>
</dbReference>
<sequence>MKDRNSIDNGINDAIESIQADVPSAAEIIAAGERVRAAIAAQRGTQAVVASNSDVANWNSIDDYVAAIPAYLAKQLGESQTLLFEEETRSSIPLRRALNEARRQLDGSAEISVSDVRKKAPVTRWLAAAAAVAVIAVSFIIVVPDLPSLDQTRVAQIDEIDGQLYQIVDGSLEKLAVGTWIDGQQRLRSASGSTAIITLDDGSQIEVDERSEISMTRRGSGNRIDVSRGRILVAASPQGSGTLDVFTNEFMVSVTGTIFEVAHGAKGSRVSVVEGEVNVLLQGNTTALTPGEAMASRMDFLTLNVEDEISWSRDADEYIAMLGEVAALQQDLEAIMESQPRYSTRLLNLAPVDTAVYIAVPNAPEKIAEVYDVVRARAQSSEYLAATWAELEAATEGQYLDEMMSWVREIGYTLGEETVFAITMQTVDGEPLSVPIVLSEVDADAFTANFDQQLQQLRDVLAAEGHDEELEIALINDPSEALDGQLSIWLYEDILVATVDAATMMEMQTVVENQESAFVGSEMHGMLQSSYDLGTQMLGAVNIQHLVSPLDSESEGLEESGLSNAEYLIAQHQLVDGETTITADMYFDGETQGVMSWLATPASMGSLEFFSADTTIVAAMLLKEPISILDDIGEIELPNEIEAAAELELFYSVVSVLGGEVAIGLDGPALPTPAWKAVIEAYDATLLQESIEWSIARFNEYSMENAVGATIDFVSADVNGYSGYEINLTVDESIAIGEWDSASFSYAFVDGYMIAAPNAALIDRAISFYESGSGLQTDSEFRELLSRDGYLDFSAIYFSRLGQLIGDITQNLPSNLTEEQQAAVSALDQDVGPSMGSILALPDKMHFAYSGSAQMPLQIMSQLLALQPLIESMTGQADVQ</sequence>
<evidence type="ECO:0000256" key="1">
    <source>
        <dbReference type="SAM" id="Phobius"/>
    </source>
</evidence>
<proteinExistence type="predicted"/>
<keyword evidence="1" id="KW-1133">Transmembrane helix</keyword>
<dbReference type="AlphaFoldDB" id="A0A2A4X8W9"/>
<evidence type="ECO:0000313" key="4">
    <source>
        <dbReference type="Proteomes" id="UP000218767"/>
    </source>
</evidence>
<name>A0A2A4X8W9_9GAMM</name>
<dbReference type="PANTHER" id="PTHR30273">
    <property type="entry name" value="PERIPLASMIC SIGNAL SENSOR AND SIGMA FACTOR ACTIVATOR FECR-RELATED"/>
    <property type="match status" value="1"/>
</dbReference>
<dbReference type="EMBL" id="NVUL01000024">
    <property type="protein sequence ID" value="PCI78944.1"/>
    <property type="molecule type" value="Genomic_DNA"/>
</dbReference>
<dbReference type="Pfam" id="PF04773">
    <property type="entry name" value="FecR"/>
    <property type="match status" value="1"/>
</dbReference>
<organism evidence="3 4">
    <name type="scientific">SAR86 cluster bacterium</name>
    <dbReference type="NCBI Taxonomy" id="2030880"/>
    <lineage>
        <taxon>Bacteria</taxon>
        <taxon>Pseudomonadati</taxon>
        <taxon>Pseudomonadota</taxon>
        <taxon>Gammaproteobacteria</taxon>
        <taxon>SAR86 cluster</taxon>
    </lineage>
</organism>
<reference evidence="4" key="1">
    <citation type="submission" date="2017-08" db="EMBL/GenBank/DDBJ databases">
        <title>A dynamic microbial community with high functional redundancy inhabits the cold, oxic subseafloor aquifer.</title>
        <authorList>
            <person name="Tully B.J."/>
            <person name="Wheat C.G."/>
            <person name="Glazer B.T."/>
            <person name="Huber J.A."/>
        </authorList>
    </citation>
    <scope>NUCLEOTIDE SEQUENCE [LARGE SCALE GENOMIC DNA]</scope>
</reference>
<protein>
    <recommendedName>
        <fullName evidence="2">FecR protein domain-containing protein</fullName>
    </recommendedName>
</protein>
<dbReference type="GO" id="GO:0016989">
    <property type="term" value="F:sigma factor antagonist activity"/>
    <property type="evidence" value="ECO:0007669"/>
    <property type="project" value="TreeGrafter"/>
</dbReference>
<keyword evidence="1" id="KW-0812">Transmembrane</keyword>
<keyword evidence="1" id="KW-0472">Membrane</keyword>
<dbReference type="PANTHER" id="PTHR30273:SF2">
    <property type="entry name" value="PROTEIN FECR"/>
    <property type="match status" value="1"/>
</dbReference>
<comment type="caution">
    <text evidence="3">The sequence shown here is derived from an EMBL/GenBank/DDBJ whole genome shotgun (WGS) entry which is preliminary data.</text>
</comment>
<gene>
    <name evidence="3" type="ORF">COB20_05910</name>
</gene>
<accession>A0A2A4X8W9</accession>
<evidence type="ECO:0000259" key="2">
    <source>
        <dbReference type="Pfam" id="PF04773"/>
    </source>
</evidence>
<feature type="domain" description="FecR protein" evidence="2">
    <location>
        <begin position="186"/>
        <end position="278"/>
    </location>
</feature>
<dbReference type="Proteomes" id="UP000218767">
    <property type="component" value="Unassembled WGS sequence"/>
</dbReference>
<dbReference type="InterPro" id="IPR012373">
    <property type="entry name" value="Ferrdict_sens_TM"/>
</dbReference>
<dbReference type="Gene3D" id="2.60.120.1440">
    <property type="match status" value="1"/>
</dbReference>